<gene>
    <name evidence="7" type="ORF">GW587_16855</name>
</gene>
<feature type="domain" description="D-isomer specific 2-hydroxyacid dehydrogenase NAD-binding" evidence="6">
    <location>
        <begin position="113"/>
        <end position="289"/>
    </location>
</feature>
<dbReference type="InterPro" id="IPR036291">
    <property type="entry name" value="NAD(P)-bd_dom_sf"/>
</dbReference>
<dbReference type="Pfam" id="PF00389">
    <property type="entry name" value="2-Hacid_dh"/>
    <property type="match status" value="1"/>
</dbReference>
<keyword evidence="8" id="KW-1185">Reference proteome</keyword>
<dbReference type="CDD" id="cd05301">
    <property type="entry name" value="GDH"/>
    <property type="match status" value="1"/>
</dbReference>
<dbReference type="EMBL" id="JAADJT010000007">
    <property type="protein sequence ID" value="NGZ85918.1"/>
    <property type="molecule type" value="Genomic_DNA"/>
</dbReference>
<dbReference type="InterPro" id="IPR006139">
    <property type="entry name" value="D-isomer_2_OHA_DH_cat_dom"/>
</dbReference>
<evidence type="ECO:0000313" key="7">
    <source>
        <dbReference type="EMBL" id="NGZ85918.1"/>
    </source>
</evidence>
<dbReference type="PANTHER" id="PTHR10996">
    <property type="entry name" value="2-HYDROXYACID DEHYDROGENASE-RELATED"/>
    <property type="match status" value="1"/>
</dbReference>
<dbReference type="InterPro" id="IPR006140">
    <property type="entry name" value="D-isomer_DH_NAD-bd"/>
</dbReference>
<evidence type="ECO:0000256" key="2">
    <source>
        <dbReference type="ARBA" id="ARBA00023002"/>
    </source>
</evidence>
<evidence type="ECO:0000256" key="3">
    <source>
        <dbReference type="ARBA" id="ARBA00023027"/>
    </source>
</evidence>
<sequence>MSSRLLCAAPLPPAIAGRACAEFGAVTSQESQLSTAETIAALHADPSLRAVLISSRIRLDAAAIATLPVHLRLIATCSAGYEHIDIAAATERGIIVTNTPDVVSEATADMALLLMLGAMRRGREYAAVMDQGWRQRFGLGDMLGLDFHGKTLGIVGMGRIGQAVAQRARGFGVKILYHNRRRLAPELENGARYFDDLHAMLPHCQILSLHTPGGRELDGFINAEKLALLPRGAVLVNTSRGMLVNEDDLVAALQSGQLAAAGLDVFRSEPDFDLRLKDLPNVFMMPHMGTATVETRDAMGHRALDNVAAVFAGHAAPDAL</sequence>
<dbReference type="InterPro" id="IPR029752">
    <property type="entry name" value="D-isomer_DH_CS1"/>
</dbReference>
<dbReference type="Pfam" id="PF02826">
    <property type="entry name" value="2-Hacid_dh_C"/>
    <property type="match status" value="1"/>
</dbReference>
<feature type="domain" description="D-isomer specific 2-hydroxyacid dehydrogenase catalytic" evidence="5">
    <location>
        <begin position="30"/>
        <end position="318"/>
    </location>
</feature>
<evidence type="ECO:0000259" key="5">
    <source>
        <dbReference type="Pfam" id="PF00389"/>
    </source>
</evidence>
<reference evidence="7 8" key="1">
    <citation type="submission" date="2020-01" db="EMBL/GenBank/DDBJ databases">
        <authorList>
            <person name="Lee S.D."/>
        </authorList>
    </citation>
    <scope>NUCLEOTIDE SEQUENCE [LARGE SCALE GENOMIC DNA]</scope>
    <source>
        <strain evidence="7 8">SAP-35</strain>
    </source>
</reference>
<evidence type="ECO:0000256" key="4">
    <source>
        <dbReference type="RuleBase" id="RU003719"/>
    </source>
</evidence>
<dbReference type="SUPFAM" id="SSF51735">
    <property type="entry name" value="NAD(P)-binding Rossmann-fold domains"/>
    <property type="match status" value="1"/>
</dbReference>
<evidence type="ECO:0000256" key="1">
    <source>
        <dbReference type="ARBA" id="ARBA00005854"/>
    </source>
</evidence>
<dbReference type="PROSITE" id="PS00065">
    <property type="entry name" value="D_2_HYDROXYACID_DH_1"/>
    <property type="match status" value="1"/>
</dbReference>
<dbReference type="PANTHER" id="PTHR10996:SF178">
    <property type="entry name" value="2-HYDROXYACID DEHYDROGENASE YGL185C-RELATED"/>
    <property type="match status" value="1"/>
</dbReference>
<dbReference type="Gene3D" id="3.40.50.720">
    <property type="entry name" value="NAD(P)-binding Rossmann-like Domain"/>
    <property type="match status" value="2"/>
</dbReference>
<comment type="similarity">
    <text evidence="1 4">Belongs to the D-isomer specific 2-hydroxyacid dehydrogenase family.</text>
</comment>
<evidence type="ECO:0000313" key="8">
    <source>
        <dbReference type="Proteomes" id="UP000666369"/>
    </source>
</evidence>
<proteinExistence type="inferred from homology"/>
<dbReference type="InterPro" id="IPR050223">
    <property type="entry name" value="D-isomer_2-hydroxyacid_DH"/>
</dbReference>
<dbReference type="PROSITE" id="PS00671">
    <property type="entry name" value="D_2_HYDROXYACID_DH_3"/>
    <property type="match status" value="1"/>
</dbReference>
<name>A0ABX0FN21_9BURK</name>
<keyword evidence="3" id="KW-0520">NAD</keyword>
<keyword evidence="2 4" id="KW-0560">Oxidoreductase</keyword>
<dbReference type="Proteomes" id="UP000666369">
    <property type="component" value="Unassembled WGS sequence"/>
</dbReference>
<organism evidence="7 8">
    <name type="scientific">Duganella aceris</name>
    <dbReference type="NCBI Taxonomy" id="2703883"/>
    <lineage>
        <taxon>Bacteria</taxon>
        <taxon>Pseudomonadati</taxon>
        <taxon>Pseudomonadota</taxon>
        <taxon>Betaproteobacteria</taxon>
        <taxon>Burkholderiales</taxon>
        <taxon>Oxalobacteraceae</taxon>
        <taxon>Telluria group</taxon>
        <taxon>Duganella</taxon>
    </lineage>
</organism>
<accession>A0ABX0FN21</accession>
<reference evidence="8" key="2">
    <citation type="submission" date="2023-07" db="EMBL/GenBank/DDBJ databases">
        <title>Duganella aceri sp. nov., isolated from tree sap.</title>
        <authorList>
            <person name="Kim I.S."/>
        </authorList>
    </citation>
    <scope>NUCLEOTIDE SEQUENCE [LARGE SCALE GENOMIC DNA]</scope>
    <source>
        <strain evidence="8">SAP-35</strain>
    </source>
</reference>
<evidence type="ECO:0000259" key="6">
    <source>
        <dbReference type="Pfam" id="PF02826"/>
    </source>
</evidence>
<dbReference type="InterPro" id="IPR029753">
    <property type="entry name" value="D-isomer_DH_CS"/>
</dbReference>
<protein>
    <submittedName>
        <fullName evidence="7">D-glycerate dehydrogenase</fullName>
    </submittedName>
</protein>
<comment type="caution">
    <text evidence="7">The sequence shown here is derived from an EMBL/GenBank/DDBJ whole genome shotgun (WGS) entry which is preliminary data.</text>
</comment>
<dbReference type="RefSeq" id="WP_166105385.1">
    <property type="nucleotide sequence ID" value="NZ_JAADJT010000007.1"/>
</dbReference>
<dbReference type="SUPFAM" id="SSF52283">
    <property type="entry name" value="Formate/glycerate dehydrogenase catalytic domain-like"/>
    <property type="match status" value="1"/>
</dbReference>